<comment type="caution">
    <text evidence="2">The sequence shown here is derived from an EMBL/GenBank/DDBJ whole genome shotgun (WGS) entry which is preliminary data.</text>
</comment>
<sequence>MDAAEVTLDVENAPQPGDLVLPHEPAGVVPFAHGSGRYLPQPADVS</sequence>
<accession>A0ABS3R5J3</accession>
<organism evidence="2 3">
    <name type="scientific">Actinomadura nitritigenes</name>
    <dbReference type="NCBI Taxonomy" id="134602"/>
    <lineage>
        <taxon>Bacteria</taxon>
        <taxon>Bacillati</taxon>
        <taxon>Actinomycetota</taxon>
        <taxon>Actinomycetes</taxon>
        <taxon>Streptosporangiales</taxon>
        <taxon>Thermomonosporaceae</taxon>
        <taxon>Actinomadura</taxon>
    </lineage>
</organism>
<gene>
    <name evidence="2" type="ORF">J4557_28200</name>
</gene>
<keyword evidence="3" id="KW-1185">Reference proteome</keyword>
<proteinExistence type="predicted"/>
<evidence type="ECO:0000256" key="1">
    <source>
        <dbReference type="SAM" id="MobiDB-lite"/>
    </source>
</evidence>
<feature type="region of interest" description="Disordered" evidence="1">
    <location>
        <begin position="1"/>
        <end position="24"/>
    </location>
</feature>
<evidence type="ECO:0000313" key="2">
    <source>
        <dbReference type="EMBL" id="MBO2441411.1"/>
    </source>
</evidence>
<dbReference type="RefSeq" id="WP_208269778.1">
    <property type="nucleotide sequence ID" value="NZ_BAAAGM010000070.1"/>
</dbReference>
<protein>
    <submittedName>
        <fullName evidence="2">Uncharacterized protein</fullName>
    </submittedName>
</protein>
<evidence type="ECO:0000313" key="3">
    <source>
        <dbReference type="Proteomes" id="UP000666915"/>
    </source>
</evidence>
<name>A0ABS3R5J3_9ACTN</name>
<reference evidence="2 3" key="1">
    <citation type="submission" date="2021-03" db="EMBL/GenBank/DDBJ databases">
        <authorList>
            <person name="Kanchanasin P."/>
            <person name="Saeng-In P."/>
            <person name="Phongsopitanun W."/>
            <person name="Yuki M."/>
            <person name="Kudo T."/>
            <person name="Ohkuma M."/>
            <person name="Tanasupawat S."/>
        </authorList>
    </citation>
    <scope>NUCLEOTIDE SEQUENCE [LARGE SCALE GENOMIC DNA]</scope>
    <source>
        <strain evidence="2 3">L46</strain>
    </source>
</reference>
<dbReference type="EMBL" id="JAGEOK010000019">
    <property type="protein sequence ID" value="MBO2441411.1"/>
    <property type="molecule type" value="Genomic_DNA"/>
</dbReference>
<dbReference type="Proteomes" id="UP000666915">
    <property type="component" value="Unassembled WGS sequence"/>
</dbReference>